<reference evidence="17" key="1">
    <citation type="submission" date="2025-08" db="UniProtKB">
        <authorList>
            <consortium name="RefSeq"/>
        </authorList>
    </citation>
    <scope>IDENTIFICATION</scope>
    <source>
        <tissue evidence="17">Gonads</tissue>
    </source>
</reference>
<dbReference type="GO" id="GO:0006397">
    <property type="term" value="P:mRNA processing"/>
    <property type="evidence" value="ECO:0007669"/>
    <property type="project" value="UniProtKB-KW"/>
</dbReference>
<dbReference type="OrthoDB" id="412787at2759"/>
<evidence type="ECO:0000256" key="5">
    <source>
        <dbReference type="ARBA" id="ARBA00022722"/>
    </source>
</evidence>
<feature type="domain" description="2',5'-phosphodiesterase 12-like N-terminal" evidence="15">
    <location>
        <begin position="150"/>
        <end position="239"/>
    </location>
</feature>
<keyword evidence="8" id="KW-0269">Exonuclease</keyword>
<sequence>MCAGLNILKIVSFQAQRRYFSQKTKGYLFSMNKAYLRQCDDGQHFEFTFEYKQEEPTVKRVFNFSRKLSEDVDTFLTRVSSSVEKVVSKKKKRKKSPEVPTESSPSIETLLVQDNIEIPRSNVCGDIFLPHTKLVLCINEKKYNIVVNSPWIESLELPDSIIADFPVYPIKLETQFTNKELSEFLWYKSTDKTNWTQVGNDYIYIPNNSDINHYLKLTCTPKNEDSDGPIVESVSSCQIQAGPGECPFQRRHAFTKQRATGKEFRVMTYNLLANLYCDSDYTREVLFPYCPPYALNINYRKQLFMKEIIGYNSDIICLQEVDKKVFTYDLEPTLSHYNYSGSLTLKGNEVAEGLAFFYNNQRFVHLDYEKFVFSERLDKEPVFADICNKISENSKLLDRIKARSTTLQVNVLGSLEHDEILLVANIHLYFHPDSDHIRLIHGCLAIKYLENMAAKLRERYLGKRVSLIFCGDFNSVPSCGIYKLFTSGFVPGNFVDYSSNEEEKIENIDVHQSFKLGSACGTPKYTNFTVLFADCLDYIYYDKSSLEVRQVVPLPSDEELMQNSAIPSVVFPSDHIALVSDLKWIEN</sequence>
<keyword evidence="11" id="KW-0496">Mitochondrion</keyword>
<evidence type="ECO:0000259" key="15">
    <source>
        <dbReference type="Pfam" id="PF21171"/>
    </source>
</evidence>
<dbReference type="Pfam" id="PF21171">
    <property type="entry name" value="PDE12-like_N"/>
    <property type="match status" value="1"/>
</dbReference>
<dbReference type="FunCoup" id="A0A6J2XKH5">
    <property type="interactions" value="2430"/>
</dbReference>
<evidence type="ECO:0000256" key="10">
    <source>
        <dbReference type="ARBA" id="ARBA00022946"/>
    </source>
</evidence>
<comment type="cofactor">
    <cofactor evidence="1">
        <name>Mg(2+)</name>
        <dbReference type="ChEBI" id="CHEBI:18420"/>
    </cofactor>
</comment>
<dbReference type="Proteomes" id="UP000504635">
    <property type="component" value="Unplaced"/>
</dbReference>
<evidence type="ECO:0000256" key="3">
    <source>
        <dbReference type="ARBA" id="ARBA00022553"/>
    </source>
</evidence>
<evidence type="ECO:0000256" key="11">
    <source>
        <dbReference type="ARBA" id="ARBA00023128"/>
    </source>
</evidence>
<keyword evidence="5" id="KW-0540">Nuclease</keyword>
<dbReference type="GO" id="GO:0005759">
    <property type="term" value="C:mitochondrial matrix"/>
    <property type="evidence" value="ECO:0007669"/>
    <property type="project" value="UniProtKB-SubCell"/>
</dbReference>
<keyword evidence="9" id="KW-0460">Magnesium</keyword>
<evidence type="ECO:0000256" key="6">
    <source>
        <dbReference type="ARBA" id="ARBA00022723"/>
    </source>
</evidence>
<feature type="domain" description="Endonuclease/exonuclease/phosphatase" evidence="14">
    <location>
        <begin position="267"/>
        <end position="575"/>
    </location>
</feature>
<keyword evidence="6" id="KW-0479">Metal-binding</keyword>
<keyword evidence="16" id="KW-1185">Reference proteome</keyword>
<accession>A0A6J2XKH5</accession>
<dbReference type="PANTHER" id="PTHR12121:SF37">
    <property type="entry name" value="2',5'-PHOSPHODIESTERASE 12"/>
    <property type="match status" value="1"/>
</dbReference>
<dbReference type="RefSeq" id="XP_030751149.1">
    <property type="nucleotide sequence ID" value="XM_030895289.1"/>
</dbReference>
<keyword evidence="4" id="KW-0507">mRNA processing</keyword>
<dbReference type="SUPFAM" id="SSF56219">
    <property type="entry name" value="DNase I-like"/>
    <property type="match status" value="1"/>
</dbReference>
<evidence type="ECO:0000313" key="17">
    <source>
        <dbReference type="RefSeq" id="XP_030751149.1"/>
    </source>
</evidence>
<evidence type="ECO:0000313" key="16">
    <source>
        <dbReference type="Proteomes" id="UP000504635"/>
    </source>
</evidence>
<keyword evidence="7" id="KW-0378">Hydrolase</keyword>
<evidence type="ECO:0000256" key="1">
    <source>
        <dbReference type="ARBA" id="ARBA00001946"/>
    </source>
</evidence>
<evidence type="ECO:0000256" key="4">
    <source>
        <dbReference type="ARBA" id="ARBA00022664"/>
    </source>
</evidence>
<protein>
    <recommendedName>
        <fullName evidence="12">2',5'-phosphodiesterase 12</fullName>
    </recommendedName>
    <alternativeName>
        <fullName evidence="13">Mitochondrial deadenylase</fullName>
    </alternativeName>
</protein>
<dbReference type="FunFam" id="3.60.10.10:FF:000018">
    <property type="entry name" value="2',5'-phosphodiesterase 12"/>
    <property type="match status" value="1"/>
</dbReference>
<organism evidence="16 17">
    <name type="scientific">Sitophilus oryzae</name>
    <name type="common">Rice weevil</name>
    <name type="synonym">Curculio oryzae</name>
    <dbReference type="NCBI Taxonomy" id="7048"/>
    <lineage>
        <taxon>Eukaryota</taxon>
        <taxon>Metazoa</taxon>
        <taxon>Ecdysozoa</taxon>
        <taxon>Arthropoda</taxon>
        <taxon>Hexapoda</taxon>
        <taxon>Insecta</taxon>
        <taxon>Pterygota</taxon>
        <taxon>Neoptera</taxon>
        <taxon>Endopterygota</taxon>
        <taxon>Coleoptera</taxon>
        <taxon>Polyphaga</taxon>
        <taxon>Cucujiformia</taxon>
        <taxon>Curculionidae</taxon>
        <taxon>Dryophthorinae</taxon>
        <taxon>Sitophilus</taxon>
    </lineage>
</organism>
<comment type="subcellular location">
    <subcellularLocation>
        <location evidence="2">Mitochondrion matrix</location>
    </subcellularLocation>
</comment>
<dbReference type="AlphaFoldDB" id="A0A6J2XKH5"/>
<evidence type="ECO:0000259" key="14">
    <source>
        <dbReference type="Pfam" id="PF03372"/>
    </source>
</evidence>
<gene>
    <name evidence="17" type="primary">LOC115878709</name>
</gene>
<dbReference type="InterPro" id="IPR050410">
    <property type="entry name" value="CCR4/nocturin_mRNA_transcr"/>
</dbReference>
<keyword evidence="3" id="KW-0597">Phosphoprotein</keyword>
<dbReference type="GO" id="GO:0000288">
    <property type="term" value="P:nuclear-transcribed mRNA catabolic process, deadenylation-dependent decay"/>
    <property type="evidence" value="ECO:0007669"/>
    <property type="project" value="TreeGrafter"/>
</dbReference>
<evidence type="ECO:0000256" key="13">
    <source>
        <dbReference type="ARBA" id="ARBA00083541"/>
    </source>
</evidence>
<dbReference type="GeneID" id="115878709"/>
<dbReference type="KEGG" id="soy:115878709"/>
<evidence type="ECO:0000256" key="2">
    <source>
        <dbReference type="ARBA" id="ARBA00004305"/>
    </source>
</evidence>
<evidence type="ECO:0000256" key="9">
    <source>
        <dbReference type="ARBA" id="ARBA00022842"/>
    </source>
</evidence>
<keyword evidence="10" id="KW-0809">Transit peptide</keyword>
<evidence type="ECO:0000256" key="8">
    <source>
        <dbReference type="ARBA" id="ARBA00022839"/>
    </source>
</evidence>
<dbReference type="PANTHER" id="PTHR12121">
    <property type="entry name" value="CARBON CATABOLITE REPRESSOR PROTEIN 4"/>
    <property type="match status" value="1"/>
</dbReference>
<dbReference type="InterPro" id="IPR005135">
    <property type="entry name" value="Endo/exonuclease/phosphatase"/>
</dbReference>
<dbReference type="InParanoid" id="A0A6J2XKH5"/>
<dbReference type="Pfam" id="PF03372">
    <property type="entry name" value="Exo_endo_phos"/>
    <property type="match status" value="1"/>
</dbReference>
<proteinExistence type="predicted"/>
<evidence type="ECO:0000256" key="12">
    <source>
        <dbReference type="ARBA" id="ARBA00072755"/>
    </source>
</evidence>
<evidence type="ECO:0000256" key="7">
    <source>
        <dbReference type="ARBA" id="ARBA00022801"/>
    </source>
</evidence>
<dbReference type="GO" id="GO:0046872">
    <property type="term" value="F:metal ion binding"/>
    <property type="evidence" value="ECO:0007669"/>
    <property type="project" value="UniProtKB-KW"/>
</dbReference>
<dbReference type="Gene3D" id="3.60.10.10">
    <property type="entry name" value="Endonuclease/exonuclease/phosphatase"/>
    <property type="match status" value="1"/>
</dbReference>
<name>A0A6J2XKH5_SITOR</name>
<dbReference type="InterPro" id="IPR048821">
    <property type="entry name" value="PDE12-like_N"/>
</dbReference>
<dbReference type="GO" id="GO:0004535">
    <property type="term" value="F:poly(A)-specific ribonuclease activity"/>
    <property type="evidence" value="ECO:0007669"/>
    <property type="project" value="UniProtKB-ARBA"/>
</dbReference>
<dbReference type="InterPro" id="IPR036691">
    <property type="entry name" value="Endo/exonu/phosph_ase_sf"/>
</dbReference>